<feature type="region of interest" description="Disordered" evidence="1">
    <location>
        <begin position="191"/>
        <end position="210"/>
    </location>
</feature>
<keyword evidence="2" id="KW-0812">Transmembrane</keyword>
<organism evidence="5 6">
    <name type="scientific">Actinokineospora bangkokensis</name>
    <dbReference type="NCBI Taxonomy" id="1193682"/>
    <lineage>
        <taxon>Bacteria</taxon>
        <taxon>Bacillati</taxon>
        <taxon>Actinomycetota</taxon>
        <taxon>Actinomycetes</taxon>
        <taxon>Pseudonocardiales</taxon>
        <taxon>Pseudonocardiaceae</taxon>
        <taxon>Actinokineospora</taxon>
    </lineage>
</organism>
<keyword evidence="3" id="KW-0732">Signal</keyword>
<protein>
    <recommendedName>
        <fullName evidence="4">DUF4397 domain-containing protein</fullName>
    </recommendedName>
</protein>
<dbReference type="Pfam" id="PF14344">
    <property type="entry name" value="DUF4397"/>
    <property type="match status" value="1"/>
</dbReference>
<feature type="compositionally biased region" description="Low complexity" evidence="1">
    <location>
        <begin position="191"/>
        <end position="206"/>
    </location>
</feature>
<proteinExistence type="predicted"/>
<evidence type="ECO:0000313" key="5">
    <source>
        <dbReference type="EMBL" id="OLR94404.1"/>
    </source>
</evidence>
<dbReference type="InterPro" id="IPR025510">
    <property type="entry name" value="DUF4397"/>
</dbReference>
<feature type="region of interest" description="Disordered" evidence="1">
    <location>
        <begin position="235"/>
        <end position="254"/>
    </location>
</feature>
<evidence type="ECO:0000256" key="3">
    <source>
        <dbReference type="SAM" id="SignalP"/>
    </source>
</evidence>
<feature type="domain" description="DUF4397" evidence="4">
    <location>
        <begin position="37"/>
        <end position="157"/>
    </location>
</feature>
<dbReference type="EMBL" id="MKQR01000007">
    <property type="protein sequence ID" value="OLR94404.1"/>
    <property type="molecule type" value="Genomic_DNA"/>
</dbReference>
<reference evidence="5 6" key="1">
    <citation type="submission" date="2016-10" db="EMBL/GenBank/DDBJ databases">
        <title>The Draft Genome Sequence of Actinokineospora bangkokensis 44EHWT reveals the biosynthetic pathway of antifungal compounds Thailandins with unusual extender unit butylmalonyl-CoA.</title>
        <authorList>
            <person name="Greule A."/>
            <person name="Intra B."/>
            <person name="Flemming S."/>
            <person name="Rommel M.G."/>
            <person name="Panbangred W."/>
            <person name="Bechthold A."/>
        </authorList>
    </citation>
    <scope>NUCLEOTIDE SEQUENCE [LARGE SCALE GENOMIC DNA]</scope>
    <source>
        <strain evidence="5 6">44EHW</strain>
    </source>
</reference>
<keyword evidence="2" id="KW-0472">Membrane</keyword>
<gene>
    <name evidence="5" type="ORF">BJP25_11630</name>
</gene>
<evidence type="ECO:0000313" key="6">
    <source>
        <dbReference type="Proteomes" id="UP000186040"/>
    </source>
</evidence>
<evidence type="ECO:0000256" key="1">
    <source>
        <dbReference type="SAM" id="MobiDB-lite"/>
    </source>
</evidence>
<name>A0A1Q9LQX7_9PSEU</name>
<dbReference type="AlphaFoldDB" id="A0A1Q9LQX7"/>
<evidence type="ECO:0000256" key="2">
    <source>
        <dbReference type="SAM" id="Phobius"/>
    </source>
</evidence>
<sequence length="288" mass="28830">MPRSLAATTSAAALAAVLVGLGFPAAAHAAPATPTGWIRVGHLSPDTPAVDVYLSTFDGTARETIRKAAYGDISPYATLRPGEYTVAMRPAGSDARSPAMLLRTVRVDAGSAATVLAVGTRDQLRNAVVVDDLSAPADGKAKVRLIQGAPSQERVDVVAEGGPVLARDVVYGTATGYAEVPEGRWTLKVAGSSTPGSTAPASGSSSEQAVDARAATVQSLLVLDKPGGGFEVRPVADGSGVPTPPAGGVETGGGGTAAHPAGLGAAGLVVVVIGGVAVLLRRRDLWSR</sequence>
<comment type="caution">
    <text evidence="5">The sequence shown here is derived from an EMBL/GenBank/DDBJ whole genome shotgun (WGS) entry which is preliminary data.</text>
</comment>
<dbReference type="STRING" id="1193682.BJP25_11630"/>
<feature type="chain" id="PRO_5012932213" description="DUF4397 domain-containing protein" evidence="3">
    <location>
        <begin position="30"/>
        <end position="288"/>
    </location>
</feature>
<feature type="signal peptide" evidence="3">
    <location>
        <begin position="1"/>
        <end position="29"/>
    </location>
</feature>
<dbReference type="Proteomes" id="UP000186040">
    <property type="component" value="Unassembled WGS sequence"/>
</dbReference>
<keyword evidence="6" id="KW-1185">Reference proteome</keyword>
<dbReference type="OrthoDB" id="9783299at2"/>
<dbReference type="RefSeq" id="WP_075973786.1">
    <property type="nucleotide sequence ID" value="NZ_MKQR01000007.1"/>
</dbReference>
<evidence type="ECO:0000259" key="4">
    <source>
        <dbReference type="Pfam" id="PF14344"/>
    </source>
</evidence>
<accession>A0A1Q9LQX7</accession>
<keyword evidence="2" id="KW-1133">Transmembrane helix</keyword>
<feature type="transmembrane region" description="Helical" evidence="2">
    <location>
        <begin position="261"/>
        <end position="280"/>
    </location>
</feature>